<organism evidence="2 3">
    <name type="scientific">Ensete ventricosum</name>
    <name type="common">Abyssinian banana</name>
    <name type="synonym">Musa ensete</name>
    <dbReference type="NCBI Taxonomy" id="4639"/>
    <lineage>
        <taxon>Eukaryota</taxon>
        <taxon>Viridiplantae</taxon>
        <taxon>Streptophyta</taxon>
        <taxon>Embryophyta</taxon>
        <taxon>Tracheophyta</taxon>
        <taxon>Spermatophyta</taxon>
        <taxon>Magnoliopsida</taxon>
        <taxon>Liliopsida</taxon>
        <taxon>Zingiberales</taxon>
        <taxon>Musaceae</taxon>
        <taxon>Ensete</taxon>
    </lineage>
</organism>
<dbReference type="Proteomes" id="UP000287651">
    <property type="component" value="Unassembled WGS sequence"/>
</dbReference>
<feature type="region of interest" description="Disordered" evidence="1">
    <location>
        <begin position="1"/>
        <end position="36"/>
    </location>
</feature>
<protein>
    <submittedName>
        <fullName evidence="2">Uncharacterized protein</fullName>
    </submittedName>
</protein>
<dbReference type="EMBL" id="AMZH03000855">
    <property type="protein sequence ID" value="RRT81674.1"/>
    <property type="molecule type" value="Genomic_DNA"/>
</dbReference>
<evidence type="ECO:0000256" key="1">
    <source>
        <dbReference type="SAM" id="MobiDB-lite"/>
    </source>
</evidence>
<proteinExistence type="predicted"/>
<feature type="compositionally biased region" description="Polar residues" evidence="1">
    <location>
        <begin position="19"/>
        <end position="32"/>
    </location>
</feature>
<name>A0A427AZG7_ENSVE</name>
<sequence>MWSPLLSHHRSKPTVPVATANNISSDNEQTSAADPPITVERRYTVASGVVARYDVAVTKARLSRSFRAPPGLRRTHRQHRTR</sequence>
<comment type="caution">
    <text evidence="2">The sequence shown here is derived from an EMBL/GenBank/DDBJ whole genome shotgun (WGS) entry which is preliminary data.</text>
</comment>
<evidence type="ECO:0000313" key="2">
    <source>
        <dbReference type="EMBL" id="RRT81674.1"/>
    </source>
</evidence>
<evidence type="ECO:0000313" key="3">
    <source>
        <dbReference type="Proteomes" id="UP000287651"/>
    </source>
</evidence>
<accession>A0A427AZG7</accession>
<reference evidence="2 3" key="1">
    <citation type="journal article" date="2014" name="Agronomy (Basel)">
        <title>A Draft Genome Sequence for Ensete ventricosum, the Drought-Tolerant Tree Against Hunger.</title>
        <authorList>
            <person name="Harrison J."/>
            <person name="Moore K.A."/>
            <person name="Paszkiewicz K."/>
            <person name="Jones T."/>
            <person name="Grant M."/>
            <person name="Ambacheew D."/>
            <person name="Muzemil S."/>
            <person name="Studholme D.J."/>
        </authorList>
    </citation>
    <scope>NUCLEOTIDE SEQUENCE [LARGE SCALE GENOMIC DNA]</scope>
</reference>
<dbReference type="AlphaFoldDB" id="A0A427AZG7"/>
<gene>
    <name evidence="2" type="ORF">B296_00000088</name>
</gene>